<dbReference type="PROSITE" id="PS50250">
    <property type="entry name" value="PCI"/>
    <property type="match status" value="1"/>
</dbReference>
<dbReference type="Gene3D" id="1.25.40.990">
    <property type="match status" value="1"/>
</dbReference>
<feature type="domain" description="PCI" evidence="2">
    <location>
        <begin position="182"/>
        <end position="354"/>
    </location>
</feature>
<protein>
    <recommendedName>
        <fullName evidence="2">PCI domain-containing protein</fullName>
    </recommendedName>
</protein>
<dbReference type="InterPro" id="IPR000717">
    <property type="entry name" value="PCI_dom"/>
</dbReference>
<dbReference type="EMBL" id="SWFS01000535">
    <property type="protein sequence ID" value="KAA8898865.1"/>
    <property type="molecule type" value="Genomic_DNA"/>
</dbReference>
<evidence type="ECO:0000313" key="3">
    <source>
        <dbReference type="EMBL" id="KAA8898865.1"/>
    </source>
</evidence>
<organism evidence="3 4">
    <name type="scientific">Trichomonascus ciferrii</name>
    <dbReference type="NCBI Taxonomy" id="44093"/>
    <lineage>
        <taxon>Eukaryota</taxon>
        <taxon>Fungi</taxon>
        <taxon>Dikarya</taxon>
        <taxon>Ascomycota</taxon>
        <taxon>Saccharomycotina</taxon>
        <taxon>Dipodascomycetes</taxon>
        <taxon>Dipodascales</taxon>
        <taxon>Trichomonascaceae</taxon>
        <taxon>Trichomonascus</taxon>
        <taxon>Trichomonascus ciferrii complex</taxon>
    </lineage>
</organism>
<feature type="compositionally biased region" description="Low complexity" evidence="1">
    <location>
        <begin position="84"/>
        <end position="94"/>
    </location>
</feature>
<evidence type="ECO:0000313" key="4">
    <source>
        <dbReference type="Proteomes" id="UP000761534"/>
    </source>
</evidence>
<dbReference type="AlphaFoldDB" id="A0A642UH71"/>
<accession>A0A642UH71</accession>
<evidence type="ECO:0000256" key="1">
    <source>
        <dbReference type="SAM" id="MobiDB-lite"/>
    </source>
</evidence>
<evidence type="ECO:0000259" key="2">
    <source>
        <dbReference type="PROSITE" id="PS50250"/>
    </source>
</evidence>
<name>A0A642UH71_9ASCO</name>
<dbReference type="PANTHER" id="PTHR12436:SF4">
    <property type="entry name" value="LEUKOCYTE RECEPTOR CLUSTER MEMBER 8"/>
    <property type="match status" value="1"/>
</dbReference>
<proteinExistence type="predicted"/>
<gene>
    <name evidence="3" type="ORF">TRICI_006448</name>
</gene>
<dbReference type="VEuPathDB" id="FungiDB:TRICI_006448"/>
<sequence>MEEMQKQLKEAITTAFSQNLTWTVDWDQKSLPILELRKSQKRKLEQKFSSRTLNETESRKQKRQKRFEAQLSSSTPPPPPPPSSSVAEAPSTEPIVGRCTKLEKQYFRLTSEPDPETVRPLHILEQTLELLKRKWKEEETNYAYICDQFKSMRQDLTVQHIQNEFTVKVYEIHARIALEKGDLGEYNQCQSQLKQLYAQGVDGQHKEFLAYRILYLVHTQNRTEISHLLETMDEESRQSPAVRHALRVNEAMACGDYHRLFRLYANAPNMGGYVMDCFITRERLYALSAICRAYRPSIPVDFVSKELGFQETDDCIDFLNDFGVQPTNGDASSGPLKLQTKESFQKFEIARQNAFKKVDIKGQI</sequence>
<feature type="compositionally biased region" description="Basic and acidic residues" evidence="1">
    <location>
        <begin position="44"/>
        <end position="59"/>
    </location>
</feature>
<dbReference type="Proteomes" id="UP000761534">
    <property type="component" value="Unassembled WGS sequence"/>
</dbReference>
<dbReference type="PANTHER" id="PTHR12436">
    <property type="entry name" value="80 KDA MCM3-ASSOCIATED PROTEIN"/>
    <property type="match status" value="1"/>
</dbReference>
<dbReference type="GO" id="GO:0005634">
    <property type="term" value="C:nucleus"/>
    <property type="evidence" value="ECO:0007669"/>
    <property type="project" value="TreeGrafter"/>
</dbReference>
<comment type="caution">
    <text evidence="3">The sequence shown here is derived from an EMBL/GenBank/DDBJ whole genome shotgun (WGS) entry which is preliminary data.</text>
</comment>
<reference evidence="3" key="1">
    <citation type="journal article" date="2019" name="G3 (Bethesda)">
        <title>Genome Assemblies of Two Rare Opportunistic Yeast Pathogens: Diutina rugosa (syn. Candida rugosa) and Trichomonascus ciferrii (syn. Candida ciferrii).</title>
        <authorList>
            <person name="Mixao V."/>
            <person name="Saus E."/>
            <person name="Hansen A.P."/>
            <person name="Lass-Florl C."/>
            <person name="Gabaldon T."/>
        </authorList>
    </citation>
    <scope>NUCLEOTIDE SEQUENCE</scope>
    <source>
        <strain evidence="3">CBS 4856</strain>
    </source>
</reference>
<dbReference type="Pfam" id="PF03399">
    <property type="entry name" value="SAC3_GANP"/>
    <property type="match status" value="1"/>
</dbReference>
<feature type="region of interest" description="Disordered" evidence="1">
    <location>
        <begin position="44"/>
        <end position="94"/>
    </location>
</feature>
<dbReference type="InterPro" id="IPR005062">
    <property type="entry name" value="SAC3/GANP/THP3_conserved"/>
</dbReference>
<dbReference type="OrthoDB" id="199574at2759"/>
<dbReference type="InterPro" id="IPR045107">
    <property type="entry name" value="SAC3/GANP/THP3"/>
</dbReference>
<keyword evidence="4" id="KW-1185">Reference proteome</keyword>